<dbReference type="Proteomes" id="UP000516148">
    <property type="component" value="Chromosome"/>
</dbReference>
<dbReference type="AlphaFoldDB" id="A0A7H0LEG3"/>
<dbReference type="EMBL" id="CP061038">
    <property type="protein sequence ID" value="QNQ08066.1"/>
    <property type="molecule type" value="Genomic_DNA"/>
</dbReference>
<dbReference type="RefSeq" id="WP_187760397.1">
    <property type="nucleotide sequence ID" value="NZ_CP061038.1"/>
</dbReference>
<keyword evidence="2" id="KW-1185">Reference proteome</keyword>
<sequence length="211" mass="24454">MATMTQTPHSDDHLFEYLSHMMNKFDESEIVTTESDNKFIHKIAENNLGYLHVLYGGSSSSSLNSLRNFYIHRDYLEFMRSYSGASLFDNTFQIFGLRDNLKRSILLNDQNAISLKNRSGINVKSYLDVVDDFWLKVSCVSFFEKSYFIELSKDGDIRLVSESVFTEKFYSFSQWFKFICQFIDSSSYTNGCDISKGEALELEFESIVFNA</sequence>
<name>A0A7H0LEG3_9SPHN</name>
<evidence type="ECO:0000313" key="2">
    <source>
        <dbReference type="Proteomes" id="UP000516148"/>
    </source>
</evidence>
<dbReference type="KEGG" id="spap:H3Z74_14915"/>
<proteinExistence type="predicted"/>
<accession>A0A7H0LEG3</accession>
<reference evidence="1 2" key="1">
    <citation type="submission" date="2020-09" db="EMBL/GenBank/DDBJ databases">
        <title>Sphingomonas sp., a new species isolated from pork steak.</title>
        <authorList>
            <person name="Heidler von Heilborn D."/>
        </authorList>
    </citation>
    <scope>NUCLEOTIDE SEQUENCE [LARGE SCALE GENOMIC DNA]</scope>
    <source>
        <strain evidence="2">S8-3T</strain>
    </source>
</reference>
<protein>
    <submittedName>
        <fullName evidence="1">Uncharacterized protein</fullName>
    </submittedName>
</protein>
<organism evidence="1 2">
    <name type="scientific">Sphingomonas alpina</name>
    <dbReference type="NCBI Taxonomy" id="653931"/>
    <lineage>
        <taxon>Bacteria</taxon>
        <taxon>Pseudomonadati</taxon>
        <taxon>Pseudomonadota</taxon>
        <taxon>Alphaproteobacteria</taxon>
        <taxon>Sphingomonadales</taxon>
        <taxon>Sphingomonadaceae</taxon>
        <taxon>Sphingomonas</taxon>
    </lineage>
</organism>
<evidence type="ECO:0000313" key="1">
    <source>
        <dbReference type="EMBL" id="QNQ08066.1"/>
    </source>
</evidence>
<gene>
    <name evidence="1" type="ORF">H3Z74_14915</name>
</gene>